<dbReference type="RefSeq" id="XP_002186137.1">
    <property type="nucleotide sequence ID" value="XM_002186101.1"/>
</dbReference>
<sequence>MSTTTTDALNAAVAAMNQGRVFDVTIVCTTDDHQAAYWMDRLAAGVCRRPDQSATSASNPYPMVLAVSEDWNAPGGAGNGLGTLYAFEKANALAQQHYSVNLAGALAAGEISAALYHTAGKGTRLAPLPASENNNKPGVKLPFGLQLSDGSYQPLTVLEAVVKQTGIYAKARKGRLSVYWGDQVFLPSQPFDSAPTHHIDIMCTLLGDQAPTAEEWTAQGLEKYGVIACIQTAENRVDAAQVEKVSHATATAMLDKLGKIRQVGPSLGSFSVSAMILQALCAEFTPELAEKTGKLDTDPHFWMPLTLSSEDYLALMEQKGTDNVTAKAHYDRMAAMKDKLDLGDKMGLFGAVDVGKDACWWDYGLVKLYSKNTLVLLEDSPSATLLKKFLGLAPDAHVIDSTVREEVALDANSFVFGSKVAAGSIQNSLLASSQAAEITADGAIIVNCVARKITAGPGAILYNIMDQSEAGIVAGAGDIQVAVTDETGHAKILKSRMDVDGGQAWKIQLPQNDVTFEQVHQQNQNANIQVIQALRQAKFEEIAQTLEF</sequence>
<dbReference type="GeneID" id="7204008"/>
<proteinExistence type="predicted"/>
<dbReference type="PaxDb" id="2850-Phatr44054"/>
<accession>B5Y576</accession>
<reference evidence="2" key="2">
    <citation type="submission" date="2008-08" db="EMBL/GenBank/DDBJ databases">
        <authorList>
            <consortium name="Diatom Consortium"/>
            <person name="Grigoriev I."/>
            <person name="Grimwood J."/>
            <person name="Kuo A."/>
            <person name="Otillar R.P."/>
            <person name="Salamov A."/>
            <person name="Detter J.C."/>
            <person name="Lindquist E."/>
            <person name="Shapiro H."/>
            <person name="Lucas S."/>
            <person name="Glavina del Rio T."/>
            <person name="Pitluck S."/>
            <person name="Rokhsar D."/>
            <person name="Bowler C."/>
        </authorList>
    </citation>
    <scope>GENOME REANNOTATION</scope>
    <source>
        <strain evidence="2">CCAP 1055/1</strain>
    </source>
</reference>
<evidence type="ECO:0000313" key="1">
    <source>
        <dbReference type="EMBL" id="ACI65607.1"/>
    </source>
</evidence>
<dbReference type="eggNOG" id="ENOG502QWSX">
    <property type="taxonomic scope" value="Eukaryota"/>
</dbReference>
<dbReference type="HOGENOM" id="CLU_520233_0_0_1"/>
<dbReference type="EMBL" id="CP001142">
    <property type="protein sequence ID" value="ACI65607.1"/>
    <property type="molecule type" value="Genomic_DNA"/>
</dbReference>
<protein>
    <submittedName>
        <fullName evidence="1">Uncharacterized protein</fullName>
    </submittedName>
</protein>
<dbReference type="AlphaFoldDB" id="B5Y576"/>
<keyword evidence="2" id="KW-1185">Reference proteome</keyword>
<dbReference type="OrthoDB" id="185024at2759"/>
<reference evidence="1 2" key="1">
    <citation type="journal article" date="2008" name="Nature">
        <title>The Phaeodactylum genome reveals the evolutionary history of diatom genomes.</title>
        <authorList>
            <person name="Bowler C."/>
            <person name="Allen A.E."/>
            <person name="Badger J.H."/>
            <person name="Grimwood J."/>
            <person name="Jabbari K."/>
            <person name="Kuo A."/>
            <person name="Maheswari U."/>
            <person name="Martens C."/>
            <person name="Maumus F."/>
            <person name="Otillar R.P."/>
            <person name="Rayko E."/>
            <person name="Salamov A."/>
            <person name="Vandepoele K."/>
            <person name="Beszteri B."/>
            <person name="Gruber A."/>
            <person name="Heijde M."/>
            <person name="Katinka M."/>
            <person name="Mock T."/>
            <person name="Valentin K."/>
            <person name="Verret F."/>
            <person name="Berges J.A."/>
            <person name="Brownlee C."/>
            <person name="Cadoret J.P."/>
            <person name="Chiovitti A."/>
            <person name="Choi C.J."/>
            <person name="Coesel S."/>
            <person name="De Martino A."/>
            <person name="Detter J.C."/>
            <person name="Durkin C."/>
            <person name="Falciatore A."/>
            <person name="Fournet J."/>
            <person name="Haruta M."/>
            <person name="Huysman M.J."/>
            <person name="Jenkins B.D."/>
            <person name="Jiroutova K."/>
            <person name="Jorgensen R.E."/>
            <person name="Joubert Y."/>
            <person name="Kaplan A."/>
            <person name="Kroger N."/>
            <person name="Kroth P.G."/>
            <person name="La Roche J."/>
            <person name="Lindquist E."/>
            <person name="Lommer M."/>
            <person name="Martin-Jezequel V."/>
            <person name="Lopez P.J."/>
            <person name="Lucas S."/>
            <person name="Mangogna M."/>
            <person name="McGinnis K."/>
            <person name="Medlin L.K."/>
            <person name="Montsant A."/>
            <person name="Oudot-Le Secq M.P."/>
            <person name="Napoli C."/>
            <person name="Obornik M."/>
            <person name="Parker M.S."/>
            <person name="Petit J.L."/>
            <person name="Porcel B.M."/>
            <person name="Poulsen N."/>
            <person name="Robison M."/>
            <person name="Rychlewski L."/>
            <person name="Rynearson T.A."/>
            <person name="Schmutz J."/>
            <person name="Shapiro H."/>
            <person name="Siaut M."/>
            <person name="Stanley M."/>
            <person name="Sussman M.R."/>
            <person name="Taylor A.R."/>
            <person name="Vardi A."/>
            <person name="von Dassow P."/>
            <person name="Vyverman W."/>
            <person name="Willis A."/>
            <person name="Wyrwicz L.S."/>
            <person name="Rokhsar D.S."/>
            <person name="Weissenbach J."/>
            <person name="Armbrust E.V."/>
            <person name="Green B.R."/>
            <person name="Van de Peer Y."/>
            <person name="Grigoriev I.V."/>
        </authorList>
    </citation>
    <scope>NUCLEOTIDE SEQUENCE [LARGE SCALE GENOMIC DNA]</scope>
    <source>
        <strain evidence="1 2">CCAP 1055/1</strain>
    </source>
</reference>
<dbReference type="InParanoid" id="B5Y576"/>
<evidence type="ECO:0000313" key="2">
    <source>
        <dbReference type="Proteomes" id="UP000000759"/>
    </source>
</evidence>
<gene>
    <name evidence="1" type="ORF">PHATR_44054</name>
</gene>
<name>B5Y576_PHATC</name>
<organism evidence="1 2">
    <name type="scientific">Phaeodactylum tricornutum (strain CCAP 1055/1)</name>
    <dbReference type="NCBI Taxonomy" id="556484"/>
    <lineage>
        <taxon>Eukaryota</taxon>
        <taxon>Sar</taxon>
        <taxon>Stramenopiles</taxon>
        <taxon>Ochrophyta</taxon>
        <taxon>Bacillariophyta</taxon>
        <taxon>Bacillariophyceae</taxon>
        <taxon>Bacillariophycidae</taxon>
        <taxon>Naviculales</taxon>
        <taxon>Phaeodactylaceae</taxon>
        <taxon>Phaeodactylum</taxon>
    </lineage>
</organism>
<dbReference type="Proteomes" id="UP000000759">
    <property type="component" value="Chromosome 3"/>
</dbReference>
<dbReference type="KEGG" id="pti:PHATR_44054"/>